<dbReference type="AlphaFoldDB" id="B2A4H5"/>
<dbReference type="SUPFAM" id="SSF56059">
    <property type="entry name" value="Glutathione synthetase ATP-binding domain-like"/>
    <property type="match status" value="1"/>
</dbReference>
<dbReference type="eggNOG" id="COG0189">
    <property type="taxonomic scope" value="Bacteria"/>
</dbReference>
<dbReference type="InterPro" id="IPR026838">
    <property type="entry name" value="YheC/D"/>
</dbReference>
<evidence type="ECO:0008006" key="3">
    <source>
        <dbReference type="Google" id="ProtNLM"/>
    </source>
</evidence>
<protein>
    <recommendedName>
        <fullName evidence="3">ATP-grasp domain-containing protein</fullName>
    </recommendedName>
</protein>
<dbReference type="EMBL" id="CP001034">
    <property type="protein sequence ID" value="ACB85152.1"/>
    <property type="molecule type" value="Genomic_DNA"/>
</dbReference>
<evidence type="ECO:0000313" key="2">
    <source>
        <dbReference type="Proteomes" id="UP000001683"/>
    </source>
</evidence>
<accession>B2A4H5</accession>
<name>B2A4H5_NATTJ</name>
<reference evidence="1 2" key="2">
    <citation type="journal article" date="2011" name="J. Bacteriol.">
        <title>Complete genome sequence of the anaerobic, halophilic alkalithermophile Natranaerobius thermophilus JW/NM-WN-LF.</title>
        <authorList>
            <person name="Zhao B."/>
            <person name="Mesbah N.M."/>
            <person name="Dalin E."/>
            <person name="Goodwin L."/>
            <person name="Nolan M."/>
            <person name="Pitluck S."/>
            <person name="Chertkov O."/>
            <person name="Brettin T.S."/>
            <person name="Han J."/>
            <person name="Larimer F.W."/>
            <person name="Land M.L."/>
            <person name="Hauser L."/>
            <person name="Kyrpides N."/>
            <person name="Wiegel J."/>
        </authorList>
    </citation>
    <scope>NUCLEOTIDE SEQUENCE [LARGE SCALE GENOMIC DNA]</scope>
    <source>
        <strain evidence="2">ATCC BAA-1301 / DSM 18059 / JW/NM-WN-LF</strain>
    </source>
</reference>
<dbReference type="HOGENOM" id="CLU_044334_0_1_9"/>
<keyword evidence="2" id="KW-1185">Reference proteome</keyword>
<dbReference type="Gene3D" id="3.30.470.20">
    <property type="entry name" value="ATP-grasp fold, B domain"/>
    <property type="match status" value="1"/>
</dbReference>
<dbReference type="RefSeq" id="WP_012448022.1">
    <property type="nucleotide sequence ID" value="NC_010718.1"/>
</dbReference>
<gene>
    <name evidence="1" type="ordered locus">Nther_1577</name>
</gene>
<dbReference type="KEGG" id="nth:Nther_1577"/>
<dbReference type="OrthoDB" id="1809801at2"/>
<dbReference type="STRING" id="457570.Nther_1577"/>
<dbReference type="Proteomes" id="UP000001683">
    <property type="component" value="Chromosome"/>
</dbReference>
<dbReference type="InParanoid" id="B2A4H5"/>
<reference evidence="1 2" key="1">
    <citation type="submission" date="2008-04" db="EMBL/GenBank/DDBJ databases">
        <title>Complete sequence of chromosome of Natranaerobius thermophilus JW/NM-WN-LF.</title>
        <authorList>
            <consortium name="US DOE Joint Genome Institute"/>
            <person name="Copeland A."/>
            <person name="Lucas S."/>
            <person name="Lapidus A."/>
            <person name="Glavina del Rio T."/>
            <person name="Dalin E."/>
            <person name="Tice H."/>
            <person name="Bruce D."/>
            <person name="Goodwin L."/>
            <person name="Pitluck S."/>
            <person name="Chertkov O."/>
            <person name="Brettin T."/>
            <person name="Detter J.C."/>
            <person name="Han C."/>
            <person name="Kuske C.R."/>
            <person name="Schmutz J."/>
            <person name="Larimer F."/>
            <person name="Land M."/>
            <person name="Hauser L."/>
            <person name="Kyrpides N."/>
            <person name="Lykidis A."/>
            <person name="Mesbah N.M."/>
            <person name="Wiegel J."/>
        </authorList>
    </citation>
    <scope>NUCLEOTIDE SEQUENCE [LARGE SCALE GENOMIC DNA]</scope>
    <source>
        <strain evidence="2">ATCC BAA-1301 / DSM 18059 / JW/NM-WN-LF</strain>
    </source>
</reference>
<dbReference type="Pfam" id="PF14398">
    <property type="entry name" value="ATPgrasp_YheCD"/>
    <property type="match status" value="1"/>
</dbReference>
<sequence length="464" mass="53501">MQVDSREKLYRLEIMGQKSTEKILYLNNFQLDSFGLNDGQKLFLKIGFTSQKVKVSKQNIDSDNTKLYLSPEAYNGLWHYKGESMSLTFSSNSKLIFGPTIGITVSWNTWRKIDKIYAIKKRAILALEKGLFFYCFHYNKIDLENNLVKAYILNPKTYQWKKKYLPYPQVLYHRSTFPFKKDFEDTNSDNVYNRIWLNQNIEKINNTIYFDKWNVYKALAKSEDAVEFQPPSQLLTKSTLKQFIDRYSRCYVKNIYGRGGRQVLKVEKSKSDFICSTGGKKIRNWRFTNLENLYEFLQDQLGKDLIIQKGISLARLNDNPFDIRVLVQKNIEGNWVISALSFRVADKNAVITNCAAGAKEICVPPGENPLGSGLSLKSLENFTNKTLSALEKYYGPLGELGLDIGLDTNGKIWLIEANSQPSSRGYREAASKEVLRDIFGLPLDYAKYLIKKQYIKAYQESGGY</sequence>
<proteinExistence type="predicted"/>
<evidence type="ECO:0000313" key="1">
    <source>
        <dbReference type="EMBL" id="ACB85152.1"/>
    </source>
</evidence>
<dbReference type="FunCoup" id="B2A4H5">
    <property type="interactions" value="13"/>
</dbReference>
<organism evidence="1 2">
    <name type="scientific">Natranaerobius thermophilus (strain ATCC BAA-1301 / DSM 18059 / JW/NM-WN-LF)</name>
    <dbReference type="NCBI Taxonomy" id="457570"/>
    <lineage>
        <taxon>Bacteria</taxon>
        <taxon>Bacillati</taxon>
        <taxon>Bacillota</taxon>
        <taxon>Clostridia</taxon>
        <taxon>Natranaerobiales</taxon>
        <taxon>Natranaerobiaceae</taxon>
        <taxon>Natranaerobius</taxon>
    </lineage>
</organism>